<evidence type="ECO:0000313" key="2">
    <source>
        <dbReference type="EMBL" id="GAI90224.1"/>
    </source>
</evidence>
<keyword evidence="1" id="KW-0175">Coiled coil</keyword>
<gene>
    <name evidence="2" type="ORF">S12H4_40077</name>
</gene>
<dbReference type="EMBL" id="BARW01024289">
    <property type="protein sequence ID" value="GAI90224.1"/>
    <property type="molecule type" value="Genomic_DNA"/>
</dbReference>
<name>X1UCZ8_9ZZZZ</name>
<reference evidence="2" key="1">
    <citation type="journal article" date="2014" name="Front. Microbiol.">
        <title>High frequency of phylogenetically diverse reductive dehalogenase-homologous genes in deep subseafloor sedimentary metagenomes.</title>
        <authorList>
            <person name="Kawai M."/>
            <person name="Futagami T."/>
            <person name="Toyoda A."/>
            <person name="Takaki Y."/>
            <person name="Nishi S."/>
            <person name="Hori S."/>
            <person name="Arai W."/>
            <person name="Tsubouchi T."/>
            <person name="Morono Y."/>
            <person name="Uchiyama I."/>
            <person name="Ito T."/>
            <person name="Fujiyama A."/>
            <person name="Inagaki F."/>
            <person name="Takami H."/>
        </authorList>
    </citation>
    <scope>NUCLEOTIDE SEQUENCE</scope>
    <source>
        <strain evidence="2">Expedition CK06-06</strain>
    </source>
</reference>
<sequence>EEYEKGIEGLSKSNRKMLMEIRRLKNNNGILQKQAEELYRENQRLVNEKSILEGLRRYGEN</sequence>
<evidence type="ECO:0000256" key="1">
    <source>
        <dbReference type="SAM" id="Coils"/>
    </source>
</evidence>
<feature type="coiled-coil region" evidence="1">
    <location>
        <begin position="7"/>
        <end position="55"/>
    </location>
</feature>
<proteinExistence type="predicted"/>
<accession>X1UCZ8</accession>
<organism evidence="2">
    <name type="scientific">marine sediment metagenome</name>
    <dbReference type="NCBI Taxonomy" id="412755"/>
    <lineage>
        <taxon>unclassified sequences</taxon>
        <taxon>metagenomes</taxon>
        <taxon>ecological metagenomes</taxon>
    </lineage>
</organism>
<comment type="caution">
    <text evidence="2">The sequence shown here is derived from an EMBL/GenBank/DDBJ whole genome shotgun (WGS) entry which is preliminary data.</text>
</comment>
<protein>
    <submittedName>
        <fullName evidence="2">Uncharacterized protein</fullName>
    </submittedName>
</protein>
<dbReference type="AlphaFoldDB" id="X1UCZ8"/>
<feature type="non-terminal residue" evidence="2">
    <location>
        <position position="1"/>
    </location>
</feature>